<proteinExistence type="predicted"/>
<keyword evidence="2" id="KW-1133">Transmembrane helix</keyword>
<feature type="region of interest" description="Disordered" evidence="1">
    <location>
        <begin position="161"/>
        <end position="180"/>
    </location>
</feature>
<dbReference type="EMBL" id="JAVXZY010000007">
    <property type="protein sequence ID" value="MDT9000914.1"/>
    <property type="molecule type" value="Genomic_DNA"/>
</dbReference>
<keyword evidence="2" id="KW-0812">Transmembrane</keyword>
<comment type="caution">
    <text evidence="3">The sequence shown here is derived from an EMBL/GenBank/DDBJ whole genome shotgun (WGS) entry which is preliminary data.</text>
</comment>
<evidence type="ECO:0000313" key="3">
    <source>
        <dbReference type="EMBL" id="MDT9000914.1"/>
    </source>
</evidence>
<accession>A0ABU3PEF0</accession>
<sequence length="180" mass="19668">MAGSTPTGEAMRQRGFSYLGMLFFVAITAAALAALGQRWSTAMQRERERELEFRGKEIARAIESYLAATGTSVPQYPRSLDDLLIDGRSFKPRHHLRRRYLDPFTGTDDWVLVPAPSDPKGFAGVHSSSEQVLLRRLSADASKEALARDWQFLANASGQAIPDPGINPADIQASAPSAAH</sequence>
<dbReference type="RefSeq" id="WP_315651801.1">
    <property type="nucleotide sequence ID" value="NZ_JAVXZY010000007.1"/>
</dbReference>
<evidence type="ECO:0000256" key="2">
    <source>
        <dbReference type="SAM" id="Phobius"/>
    </source>
</evidence>
<gene>
    <name evidence="3" type="ORF">RQP53_16680</name>
</gene>
<reference evidence="3" key="1">
    <citation type="submission" date="2023-09" db="EMBL/GenBank/DDBJ databases">
        <title>Paucibacter sp. APW11 Genome sequencing and assembly.</title>
        <authorList>
            <person name="Kim I."/>
        </authorList>
    </citation>
    <scope>NUCLEOTIDE SEQUENCE</scope>
    <source>
        <strain evidence="3">APW11</strain>
    </source>
</reference>
<keyword evidence="4" id="KW-1185">Reference proteome</keyword>
<feature type="transmembrane region" description="Helical" evidence="2">
    <location>
        <begin position="15"/>
        <end position="35"/>
    </location>
</feature>
<evidence type="ECO:0000256" key="1">
    <source>
        <dbReference type="SAM" id="MobiDB-lite"/>
    </source>
</evidence>
<protein>
    <submittedName>
        <fullName evidence="3">Type II secretion system protein</fullName>
    </submittedName>
</protein>
<name>A0ABU3PEF0_9BURK</name>
<dbReference type="Proteomes" id="UP001246372">
    <property type="component" value="Unassembled WGS sequence"/>
</dbReference>
<organism evidence="3 4">
    <name type="scientific">Roseateles aquae</name>
    <dbReference type="NCBI Taxonomy" id="3077235"/>
    <lineage>
        <taxon>Bacteria</taxon>
        <taxon>Pseudomonadati</taxon>
        <taxon>Pseudomonadota</taxon>
        <taxon>Betaproteobacteria</taxon>
        <taxon>Burkholderiales</taxon>
        <taxon>Sphaerotilaceae</taxon>
        <taxon>Roseateles</taxon>
    </lineage>
</organism>
<evidence type="ECO:0000313" key="4">
    <source>
        <dbReference type="Proteomes" id="UP001246372"/>
    </source>
</evidence>
<keyword evidence="2" id="KW-0472">Membrane</keyword>